<sequence length="56" mass="6546">MYVCPTSAHRGFRYGYRRYKGNTFTLKTTLFGWQSMISKFDLTLLNINMSKKSTSP</sequence>
<dbReference type="EMBL" id="ABFZ02000016">
    <property type="protein sequence ID" value="EDS16473.1"/>
    <property type="molecule type" value="Genomic_DNA"/>
</dbReference>
<reference evidence="1 2" key="2">
    <citation type="submission" date="2007-11" db="EMBL/GenBank/DDBJ databases">
        <authorList>
            <person name="Fulton L."/>
            <person name="Clifton S."/>
            <person name="Fulton B."/>
            <person name="Xu J."/>
            <person name="Minx P."/>
            <person name="Pepin K.H."/>
            <person name="Johnson M."/>
            <person name="Thiruvilangam P."/>
            <person name="Bhonagiri V."/>
            <person name="Nash W.E."/>
            <person name="Mardis E.R."/>
            <person name="Wilson R.K."/>
        </authorList>
    </citation>
    <scope>NUCLEOTIDE SEQUENCE [LARGE SCALE GENOMIC DNA]</scope>
    <source>
        <strain evidence="1 2">ATCC 43183</strain>
    </source>
</reference>
<proteinExistence type="predicted"/>
<dbReference type="Proteomes" id="UP000004713">
    <property type="component" value="Unassembled WGS sequence"/>
</dbReference>
<accession>B0NM86</accession>
<evidence type="ECO:0000313" key="2">
    <source>
        <dbReference type="Proteomes" id="UP000004713"/>
    </source>
</evidence>
<comment type="caution">
    <text evidence="1">The sequence shown here is derived from an EMBL/GenBank/DDBJ whole genome shotgun (WGS) entry which is preliminary data.</text>
</comment>
<gene>
    <name evidence="1" type="ORF">BACSTE_00604</name>
</gene>
<organism evidence="1 2">
    <name type="scientific">Bacteroides stercoris ATCC 43183</name>
    <dbReference type="NCBI Taxonomy" id="449673"/>
    <lineage>
        <taxon>Bacteria</taxon>
        <taxon>Pseudomonadati</taxon>
        <taxon>Bacteroidota</taxon>
        <taxon>Bacteroidia</taxon>
        <taxon>Bacteroidales</taxon>
        <taxon>Bacteroidaceae</taxon>
        <taxon>Bacteroides</taxon>
    </lineage>
</organism>
<dbReference type="AlphaFoldDB" id="B0NM86"/>
<reference evidence="1 2" key="1">
    <citation type="submission" date="2007-11" db="EMBL/GenBank/DDBJ databases">
        <title>Draft genome sequence of Bacteroides stercoris(ATCC 43183).</title>
        <authorList>
            <person name="Sudarsanam P."/>
            <person name="Ley R."/>
            <person name="Guruge J."/>
            <person name="Turnbaugh P.J."/>
            <person name="Mahowald M."/>
            <person name="Liep D."/>
            <person name="Gordon J."/>
        </authorList>
    </citation>
    <scope>NUCLEOTIDE SEQUENCE [LARGE SCALE GENOMIC DNA]</scope>
    <source>
        <strain evidence="1 2">ATCC 43183</strain>
    </source>
</reference>
<dbReference type="HOGENOM" id="CLU_3004660_0_0_10"/>
<protein>
    <submittedName>
        <fullName evidence="1">Uncharacterized protein</fullName>
    </submittedName>
</protein>
<name>B0NM86_BACSE</name>
<evidence type="ECO:0000313" key="1">
    <source>
        <dbReference type="EMBL" id="EDS16473.1"/>
    </source>
</evidence>